<accession>A0A1Z5JS76</accession>
<dbReference type="AlphaFoldDB" id="A0A1Z5JS76"/>
<feature type="compositionally biased region" description="Basic and acidic residues" evidence="1">
    <location>
        <begin position="341"/>
        <end position="350"/>
    </location>
</feature>
<dbReference type="InParanoid" id="A0A1Z5JS76"/>
<evidence type="ECO:0000256" key="1">
    <source>
        <dbReference type="SAM" id="MobiDB-lite"/>
    </source>
</evidence>
<feature type="compositionally biased region" description="Basic and acidic residues" evidence="1">
    <location>
        <begin position="254"/>
        <end position="264"/>
    </location>
</feature>
<dbReference type="Pfam" id="PF20710">
    <property type="entry name" value="DUF6824"/>
    <property type="match status" value="1"/>
</dbReference>
<dbReference type="EMBL" id="BDSP01000108">
    <property type="protein sequence ID" value="GAX16628.1"/>
    <property type="molecule type" value="Genomic_DNA"/>
</dbReference>
<keyword evidence="4" id="KW-1185">Reference proteome</keyword>
<feature type="compositionally biased region" description="Low complexity" evidence="1">
    <location>
        <begin position="220"/>
        <end position="231"/>
    </location>
</feature>
<proteinExistence type="predicted"/>
<name>A0A1Z5JS76_FISSO</name>
<gene>
    <name evidence="3" type="ORF">FisN_23Lh243</name>
</gene>
<feature type="region of interest" description="Disordered" evidence="1">
    <location>
        <begin position="319"/>
        <end position="350"/>
    </location>
</feature>
<evidence type="ECO:0000259" key="2">
    <source>
        <dbReference type="Pfam" id="PF20710"/>
    </source>
</evidence>
<dbReference type="Proteomes" id="UP000198406">
    <property type="component" value="Unassembled WGS sequence"/>
</dbReference>
<evidence type="ECO:0000313" key="3">
    <source>
        <dbReference type="EMBL" id="GAX16628.1"/>
    </source>
</evidence>
<feature type="domain" description="DUF6824" evidence="2">
    <location>
        <begin position="29"/>
        <end position="123"/>
    </location>
</feature>
<organism evidence="3 4">
    <name type="scientific">Fistulifera solaris</name>
    <name type="common">Oleaginous diatom</name>
    <dbReference type="NCBI Taxonomy" id="1519565"/>
    <lineage>
        <taxon>Eukaryota</taxon>
        <taxon>Sar</taxon>
        <taxon>Stramenopiles</taxon>
        <taxon>Ochrophyta</taxon>
        <taxon>Bacillariophyta</taxon>
        <taxon>Bacillariophyceae</taxon>
        <taxon>Bacillariophycidae</taxon>
        <taxon>Naviculales</taxon>
        <taxon>Naviculaceae</taxon>
        <taxon>Fistulifera</taxon>
    </lineage>
</organism>
<dbReference type="InterPro" id="IPR049227">
    <property type="entry name" value="DUF6824"/>
</dbReference>
<sequence>MNHQRAQKVNYPWGVPQPATAPIVPTDHDVLNGRGVNIAQHPGNERFRALVNGCYDANYCTQYTTTEKRAVAQEIVDHIKRLDPPGRFLKRAGRSKNSRGLEGPWEELTEQECLKKACQALRDCNRQDRTGYAASVEVPPDVIQVNEMRLQTGLSNKEYAEQIATAALRESSQHLMDPEKWTFGKLHPQAIDASSLSPSIDDGMHWSKKQRIDHEGRYMPTTTPTTAASSSGMLGETSLLDSGNTSAATPPQERPSEDHTDLMLHHKMPPSPAATGFENLGSAFHNAFHPSHLTDKIEINPASELDPLALAASNEHFENHSFDGSVHDFGPPSPLHGQPNHADDIVRSFD</sequence>
<evidence type="ECO:0000313" key="4">
    <source>
        <dbReference type="Proteomes" id="UP000198406"/>
    </source>
</evidence>
<comment type="caution">
    <text evidence="3">The sequence shown here is derived from an EMBL/GenBank/DDBJ whole genome shotgun (WGS) entry which is preliminary data.</text>
</comment>
<reference evidence="3 4" key="1">
    <citation type="journal article" date="2015" name="Plant Cell">
        <title>Oil accumulation by the oleaginous diatom Fistulifera solaris as revealed by the genome and transcriptome.</title>
        <authorList>
            <person name="Tanaka T."/>
            <person name="Maeda Y."/>
            <person name="Veluchamy A."/>
            <person name="Tanaka M."/>
            <person name="Abida H."/>
            <person name="Marechal E."/>
            <person name="Bowler C."/>
            <person name="Muto M."/>
            <person name="Sunaga Y."/>
            <person name="Tanaka M."/>
            <person name="Yoshino T."/>
            <person name="Taniguchi T."/>
            <person name="Fukuda Y."/>
            <person name="Nemoto M."/>
            <person name="Matsumoto M."/>
            <person name="Wong P.S."/>
            <person name="Aburatani S."/>
            <person name="Fujibuchi W."/>
        </authorList>
    </citation>
    <scope>NUCLEOTIDE SEQUENCE [LARGE SCALE GENOMIC DNA]</scope>
    <source>
        <strain evidence="3 4">JPCC DA0580</strain>
    </source>
</reference>
<feature type="compositionally biased region" description="Polar residues" evidence="1">
    <location>
        <begin position="239"/>
        <end position="249"/>
    </location>
</feature>
<dbReference type="OrthoDB" id="47806at2759"/>
<protein>
    <recommendedName>
        <fullName evidence="2">DUF6824 domain-containing protein</fullName>
    </recommendedName>
</protein>
<feature type="region of interest" description="Disordered" evidence="1">
    <location>
        <begin position="212"/>
        <end position="276"/>
    </location>
</feature>